<organism evidence="1 2">
    <name type="scientific">Mycena chlorophos</name>
    <name type="common">Agaric fungus</name>
    <name type="synonym">Agaricus chlorophos</name>
    <dbReference type="NCBI Taxonomy" id="658473"/>
    <lineage>
        <taxon>Eukaryota</taxon>
        <taxon>Fungi</taxon>
        <taxon>Dikarya</taxon>
        <taxon>Basidiomycota</taxon>
        <taxon>Agaricomycotina</taxon>
        <taxon>Agaricomycetes</taxon>
        <taxon>Agaricomycetidae</taxon>
        <taxon>Agaricales</taxon>
        <taxon>Marasmiineae</taxon>
        <taxon>Mycenaceae</taxon>
        <taxon>Mycena</taxon>
    </lineage>
</organism>
<evidence type="ECO:0000313" key="1">
    <source>
        <dbReference type="EMBL" id="GAT44274.1"/>
    </source>
</evidence>
<sequence length="922" mass="103939">MPLDLDALLNPAPGLDLTQQVNVRAQLERLSALLTTGASIPATPAVLQLLDRAATALETQQFPSLEKSLSLSYPTERWAEHDVYLNQKKTLSTLYRYFAGAVVEYPESGTSTHMPVGHLFYMDPDNWMSPLDNIAYSKGRPRGGPDAVDTNGKEIFCRLLVDRSGNLVPCQVSHATCQGLKRCPRTDLALVRSPHASASYEEAHQVTQRRFMHNDTFTTLAGQAFEKTASYIASLQRLGCRHPPIVVEGAHREGEEAKELEEAEAHAEYLERVRHGQPRNPTCAGKIVYDPRMQATRCQYYSKMDPSHFYDHSLSNGSSGYDLTYIAAVLNGDLGTAQLLESIYARSGYGPAASCHYVVNRSSQRANCIRTHRSDDGAKLEEPLMVPMDCPVHFRYTEPLPQFRRDCPYSLLTSEGQHPHFPSIPTRTPPYIRATILSLIESVGDDLADLTPRRFIRHPITVAFLSRRYPEIKSPNLSAFHPSLANRDHIGAMIKYVQDQHFPLGTGWDAVDHLRRLHQLNLSVGEQYIRRMICVDRNTLQRHPDSDEDVLIASDQDAFRMVVCMTPAASMRLHESGQFLQSDISFKRVNGWYEFEMGCMDRRVNTGLGLYLQDRAASMPPKRDLSEPHRTVQELGPYEHLAHFVRLCSNHYLRNIKSCAVPNATKNMMRSLLCARHPDFEGTLARIQNEGGKAAQDWVSDKYSSGFAWAAICQQYSKIPLPIWEIEGKTTNYIESAHRDINNEGVHLTLLGGVQKGLKYDLFKQSTVATQEAFGVLPTYNNGYISNTIVRNLRRQDASHLRTLQARDMHVVRLNDGLAKSFSMLEAAQRRLHVGVERSAAKRISATEHRKLKTVWTNLLRERNQRLAEYRAKVIDSRTAFAAIRGTGNVQLEVPAEGIKITADISWYETRAREFLEASQNA</sequence>
<reference evidence="1" key="1">
    <citation type="submission" date="2014-09" db="EMBL/GenBank/DDBJ databases">
        <title>Genome sequence of the luminous mushroom Mycena chlorophos for searching fungal bioluminescence genes.</title>
        <authorList>
            <person name="Tanaka Y."/>
            <person name="Kasuga D."/>
            <person name="Oba Y."/>
            <person name="Hase S."/>
            <person name="Sato K."/>
            <person name="Oba Y."/>
            <person name="Sakakibara Y."/>
        </authorList>
    </citation>
    <scope>NUCLEOTIDE SEQUENCE</scope>
</reference>
<proteinExistence type="predicted"/>
<protein>
    <submittedName>
        <fullName evidence="1">Uncharacterized protein</fullName>
    </submittedName>
</protein>
<accession>A0ABQ0L1H3</accession>
<dbReference type="Proteomes" id="UP000815677">
    <property type="component" value="Unassembled WGS sequence"/>
</dbReference>
<evidence type="ECO:0000313" key="2">
    <source>
        <dbReference type="Proteomes" id="UP000815677"/>
    </source>
</evidence>
<dbReference type="EMBL" id="DF839651">
    <property type="protein sequence ID" value="GAT44274.1"/>
    <property type="molecule type" value="Genomic_DNA"/>
</dbReference>
<gene>
    <name evidence="1" type="ORF">MCHLO_01912</name>
</gene>
<keyword evidence="2" id="KW-1185">Reference proteome</keyword>
<name>A0ABQ0L1H3_MYCCL</name>